<dbReference type="GO" id="GO:0000177">
    <property type="term" value="C:cytoplasmic exosome (RNase complex)"/>
    <property type="evidence" value="ECO:0007669"/>
    <property type="project" value="TreeGrafter"/>
</dbReference>
<proteinExistence type="inferred from homology"/>
<comment type="subunit">
    <text evidence="6">Component of the RNA exosome complex. Specifically part of the catalytically inactive RNA exosome core complex (Exo-9) which may associate with the catalytic subunits RRP6 and DIS3 in cytoplasmic- and nuclear-specific RNA exosome complex forms. Exo-9 is formed by a hexameric base ring of RNase PH domain-containing subunits and a cap ring consisting of CSL4, RRP4 and RRP40.</text>
</comment>
<keyword evidence="11" id="KW-1185">Reference proteome</keyword>
<evidence type="ECO:0000313" key="11">
    <source>
        <dbReference type="Proteomes" id="UP000076722"/>
    </source>
</evidence>
<evidence type="ECO:0000256" key="2">
    <source>
        <dbReference type="ARBA" id="ARBA00004604"/>
    </source>
</evidence>
<evidence type="ECO:0000256" key="3">
    <source>
        <dbReference type="ARBA" id="ARBA00006678"/>
    </source>
</evidence>
<keyword evidence="10" id="KW-0687">Ribonucleoprotein</keyword>
<accession>A0A164TH70</accession>
<organism evidence="10 11">
    <name type="scientific">Sistotremastrum niveocremeum HHB9708</name>
    <dbReference type="NCBI Taxonomy" id="1314777"/>
    <lineage>
        <taxon>Eukaryota</taxon>
        <taxon>Fungi</taxon>
        <taxon>Dikarya</taxon>
        <taxon>Basidiomycota</taxon>
        <taxon>Agaricomycotina</taxon>
        <taxon>Agaricomycetes</taxon>
        <taxon>Sistotremastrales</taxon>
        <taxon>Sistotremastraceae</taxon>
        <taxon>Sertulicium</taxon>
        <taxon>Sertulicium niveocremeum</taxon>
    </lineage>
</organism>
<dbReference type="SUPFAM" id="SSF55666">
    <property type="entry name" value="Ribonuclease PH domain 2-like"/>
    <property type="match status" value="1"/>
</dbReference>
<evidence type="ECO:0000259" key="8">
    <source>
        <dbReference type="Pfam" id="PF01138"/>
    </source>
</evidence>
<keyword evidence="5" id="KW-0271">Exosome</keyword>
<comment type="similarity">
    <text evidence="3">Belongs to the RNase PH family.</text>
</comment>
<evidence type="ECO:0000256" key="4">
    <source>
        <dbReference type="ARBA" id="ARBA00022490"/>
    </source>
</evidence>
<dbReference type="InterPro" id="IPR036345">
    <property type="entry name" value="ExoRNase_PH_dom2_sf"/>
</dbReference>
<protein>
    <recommendedName>
        <fullName evidence="7">Ribosomal RNA-processing protein 41</fullName>
    </recommendedName>
</protein>
<dbReference type="GO" id="GO:0005730">
    <property type="term" value="C:nucleolus"/>
    <property type="evidence" value="ECO:0007669"/>
    <property type="project" value="UniProtKB-SubCell"/>
</dbReference>
<reference evidence="10 11" key="1">
    <citation type="journal article" date="2016" name="Mol. Biol. Evol.">
        <title>Comparative Genomics of Early-Diverging Mushroom-Forming Fungi Provides Insights into the Origins of Lignocellulose Decay Capabilities.</title>
        <authorList>
            <person name="Nagy L.G."/>
            <person name="Riley R."/>
            <person name="Tritt A."/>
            <person name="Adam C."/>
            <person name="Daum C."/>
            <person name="Floudas D."/>
            <person name="Sun H."/>
            <person name="Yadav J.S."/>
            <person name="Pangilinan J."/>
            <person name="Larsson K.H."/>
            <person name="Matsuura K."/>
            <person name="Barry K."/>
            <person name="Labutti K."/>
            <person name="Kuo R."/>
            <person name="Ohm R.A."/>
            <person name="Bhattacharya S.S."/>
            <person name="Shirouzu T."/>
            <person name="Yoshinaga Y."/>
            <person name="Martin F.M."/>
            <person name="Grigoriev I.V."/>
            <person name="Hibbett D.S."/>
        </authorList>
    </citation>
    <scope>NUCLEOTIDE SEQUENCE [LARGE SCALE GENOMIC DNA]</scope>
    <source>
        <strain evidence="10 11">HHB9708</strain>
    </source>
</reference>
<dbReference type="STRING" id="1314777.A0A164TH70"/>
<dbReference type="OrthoDB" id="437922at2759"/>
<evidence type="ECO:0000256" key="7">
    <source>
        <dbReference type="ARBA" id="ARBA00077929"/>
    </source>
</evidence>
<evidence type="ECO:0000313" key="10">
    <source>
        <dbReference type="EMBL" id="KZS92362.1"/>
    </source>
</evidence>
<dbReference type="InterPro" id="IPR020568">
    <property type="entry name" value="Ribosomal_Su5_D2-typ_SF"/>
</dbReference>
<dbReference type="GO" id="GO:0071028">
    <property type="term" value="P:nuclear mRNA surveillance"/>
    <property type="evidence" value="ECO:0007669"/>
    <property type="project" value="TreeGrafter"/>
</dbReference>
<dbReference type="GO" id="GO:0071051">
    <property type="term" value="P:poly(A)-dependent snoRNA 3'-end processing"/>
    <property type="evidence" value="ECO:0007669"/>
    <property type="project" value="TreeGrafter"/>
</dbReference>
<dbReference type="GO" id="GO:0000176">
    <property type="term" value="C:nuclear exosome (RNase complex)"/>
    <property type="evidence" value="ECO:0007669"/>
    <property type="project" value="TreeGrafter"/>
</dbReference>
<name>A0A164TH70_9AGAM</name>
<dbReference type="GO" id="GO:0005840">
    <property type="term" value="C:ribosome"/>
    <property type="evidence" value="ECO:0007669"/>
    <property type="project" value="UniProtKB-KW"/>
</dbReference>
<dbReference type="SUPFAM" id="SSF54211">
    <property type="entry name" value="Ribosomal protein S5 domain 2-like"/>
    <property type="match status" value="1"/>
</dbReference>
<dbReference type="Pfam" id="PF01138">
    <property type="entry name" value="RNase_PH"/>
    <property type="match status" value="1"/>
</dbReference>
<dbReference type="Pfam" id="PF03725">
    <property type="entry name" value="RNase_PH_C"/>
    <property type="match status" value="1"/>
</dbReference>
<dbReference type="Proteomes" id="UP000076722">
    <property type="component" value="Unassembled WGS sequence"/>
</dbReference>
<dbReference type="GO" id="GO:0003723">
    <property type="term" value="F:RNA binding"/>
    <property type="evidence" value="ECO:0007669"/>
    <property type="project" value="TreeGrafter"/>
</dbReference>
<feature type="domain" description="Exoribonuclease phosphorolytic" evidence="8">
    <location>
        <begin position="22"/>
        <end position="151"/>
    </location>
</feature>
<evidence type="ECO:0000256" key="6">
    <source>
        <dbReference type="ARBA" id="ARBA00063066"/>
    </source>
</evidence>
<dbReference type="FunFam" id="3.30.230.70:FF:000004">
    <property type="entry name" value="Exosome complex component Rrp41"/>
    <property type="match status" value="1"/>
</dbReference>
<sequence>MGSRVEILNDGGYRSDGRRQYELRDILIDLTPQGSADGSAQVSHGLTTVLVNVFGPREPRLRSQSLHDRANINVEVLIAPFSTSEHRKRNRGDKRILEFAASIRETFEPVILTNLYPRSQIDIYVQILQQDGGVLQTCINATTLALVTAGIAVKDYVAAVTCGVHSTSPLLDLTNIEESDLPHLTLATIPRTGKVTLVTMETRLHIDRFEAMMRLAKDAGAVVAQEMKVAVKTRTEDLVKSMGGATEGAKLTEEE</sequence>
<dbReference type="InterPro" id="IPR001247">
    <property type="entry name" value="ExoRNase_PH_dom1"/>
</dbReference>
<dbReference type="InterPro" id="IPR050080">
    <property type="entry name" value="RNase_PH"/>
</dbReference>
<dbReference type="CDD" id="cd11370">
    <property type="entry name" value="RNase_PH_RRP41"/>
    <property type="match status" value="1"/>
</dbReference>
<feature type="domain" description="Exoribonuclease phosphorolytic" evidence="9">
    <location>
        <begin position="155"/>
        <end position="218"/>
    </location>
</feature>
<gene>
    <name evidence="10" type="ORF">SISNIDRAFT_442113</name>
</gene>
<dbReference type="GO" id="GO:0016075">
    <property type="term" value="P:rRNA catabolic process"/>
    <property type="evidence" value="ECO:0007669"/>
    <property type="project" value="TreeGrafter"/>
</dbReference>
<dbReference type="InterPro" id="IPR027408">
    <property type="entry name" value="PNPase/RNase_PH_dom_sf"/>
</dbReference>
<evidence type="ECO:0000259" key="9">
    <source>
        <dbReference type="Pfam" id="PF03725"/>
    </source>
</evidence>
<keyword evidence="4" id="KW-0963">Cytoplasm</keyword>
<evidence type="ECO:0000256" key="5">
    <source>
        <dbReference type="ARBA" id="ARBA00022835"/>
    </source>
</evidence>
<keyword evidence="10" id="KW-0689">Ribosomal protein</keyword>
<dbReference type="EMBL" id="KV419410">
    <property type="protein sequence ID" value="KZS92362.1"/>
    <property type="molecule type" value="Genomic_DNA"/>
</dbReference>
<dbReference type="PANTHER" id="PTHR11953">
    <property type="entry name" value="EXOSOME COMPLEX COMPONENT"/>
    <property type="match status" value="1"/>
</dbReference>
<dbReference type="GO" id="GO:0034475">
    <property type="term" value="P:U4 snRNA 3'-end processing"/>
    <property type="evidence" value="ECO:0007669"/>
    <property type="project" value="TreeGrafter"/>
</dbReference>
<evidence type="ECO:0000256" key="1">
    <source>
        <dbReference type="ARBA" id="ARBA00004496"/>
    </source>
</evidence>
<dbReference type="InterPro" id="IPR015847">
    <property type="entry name" value="ExoRNase_PH_dom2"/>
</dbReference>
<dbReference type="AlphaFoldDB" id="A0A164TH70"/>
<dbReference type="Gene3D" id="3.30.230.70">
    <property type="entry name" value="GHMP Kinase, N-terminal domain"/>
    <property type="match status" value="1"/>
</dbReference>
<dbReference type="PANTHER" id="PTHR11953:SF0">
    <property type="entry name" value="EXOSOME COMPLEX COMPONENT RRP41"/>
    <property type="match status" value="1"/>
</dbReference>
<comment type="subcellular location">
    <subcellularLocation>
        <location evidence="1">Cytoplasm</location>
    </subcellularLocation>
    <subcellularLocation>
        <location evidence="2">Nucleus</location>
        <location evidence="2">Nucleolus</location>
    </subcellularLocation>
</comment>